<keyword evidence="2" id="KW-1185">Reference proteome</keyword>
<reference evidence="1 2" key="1">
    <citation type="submission" date="2024-09" db="EMBL/GenBank/DDBJ databases">
        <title>Chromosome-scale assembly of Riccia fluitans.</title>
        <authorList>
            <person name="Paukszto L."/>
            <person name="Sawicki J."/>
            <person name="Karawczyk K."/>
            <person name="Piernik-Szablinska J."/>
            <person name="Szczecinska M."/>
            <person name="Mazdziarz M."/>
        </authorList>
    </citation>
    <scope>NUCLEOTIDE SEQUENCE [LARGE SCALE GENOMIC DNA]</scope>
    <source>
        <strain evidence="1">Rf_01</strain>
        <tissue evidence="1">Aerial parts of the thallus</tissue>
    </source>
</reference>
<proteinExistence type="predicted"/>
<dbReference type="AlphaFoldDB" id="A0ABD1YII5"/>
<evidence type="ECO:0000313" key="1">
    <source>
        <dbReference type="EMBL" id="KAL2630473.1"/>
    </source>
</evidence>
<dbReference type="Proteomes" id="UP001605036">
    <property type="component" value="Unassembled WGS sequence"/>
</dbReference>
<gene>
    <name evidence="1" type="ORF">R1flu_015159</name>
</gene>
<comment type="caution">
    <text evidence="1">The sequence shown here is derived from an EMBL/GenBank/DDBJ whole genome shotgun (WGS) entry which is preliminary data.</text>
</comment>
<protein>
    <submittedName>
        <fullName evidence="1">Uncharacterized protein</fullName>
    </submittedName>
</protein>
<name>A0ABD1YII5_9MARC</name>
<accession>A0ABD1YII5</accession>
<organism evidence="1 2">
    <name type="scientific">Riccia fluitans</name>
    <dbReference type="NCBI Taxonomy" id="41844"/>
    <lineage>
        <taxon>Eukaryota</taxon>
        <taxon>Viridiplantae</taxon>
        <taxon>Streptophyta</taxon>
        <taxon>Embryophyta</taxon>
        <taxon>Marchantiophyta</taxon>
        <taxon>Marchantiopsida</taxon>
        <taxon>Marchantiidae</taxon>
        <taxon>Marchantiales</taxon>
        <taxon>Ricciaceae</taxon>
        <taxon>Riccia</taxon>
    </lineage>
</organism>
<dbReference type="EMBL" id="JBHFFA010000004">
    <property type="protein sequence ID" value="KAL2630473.1"/>
    <property type="molecule type" value="Genomic_DNA"/>
</dbReference>
<sequence length="226" mass="25538">MRREGKVRGKPTNHTKYLGKTPKPPCLCPVCHGPRPVGKSLHKTNGMHKVKATDVARNYKLDQFTLSRQSPRSRTQGCHDHSYDCDCDMYDDHQESLDLMDEYRSPEAMSFTIASFLRGMPGVEDRSVDAGCAYGDTLGGVLQGEISQDVASEADSDFDCGWSCVDGFYDSGADEDGWYLMICSSNHNKYMIRFVWLKSQIFPRGEGFYFLEFLTQKTLSLFCSRC</sequence>
<evidence type="ECO:0000313" key="2">
    <source>
        <dbReference type="Proteomes" id="UP001605036"/>
    </source>
</evidence>